<evidence type="ECO:0000313" key="11">
    <source>
        <dbReference type="EMBL" id="ADI23629.1"/>
    </source>
</evidence>
<evidence type="ECO:0000256" key="6">
    <source>
        <dbReference type="ARBA" id="ARBA00022833"/>
    </source>
</evidence>
<dbReference type="GO" id="GO:0004222">
    <property type="term" value="F:metalloendopeptidase activity"/>
    <property type="evidence" value="ECO:0007669"/>
    <property type="project" value="TreeGrafter"/>
</dbReference>
<evidence type="ECO:0000256" key="3">
    <source>
        <dbReference type="ARBA" id="ARBA00022670"/>
    </source>
</evidence>
<dbReference type="Gene3D" id="2.70.70.10">
    <property type="entry name" value="Glucose Permease (Domain IIA)"/>
    <property type="match status" value="1"/>
</dbReference>
<evidence type="ECO:0000259" key="10">
    <source>
        <dbReference type="Pfam" id="PF19425"/>
    </source>
</evidence>
<evidence type="ECO:0000256" key="1">
    <source>
        <dbReference type="ARBA" id="ARBA00001947"/>
    </source>
</evidence>
<dbReference type="GO" id="GO:0046872">
    <property type="term" value="F:metal ion binding"/>
    <property type="evidence" value="ECO:0007669"/>
    <property type="project" value="UniProtKB-KW"/>
</dbReference>
<evidence type="ECO:0000256" key="7">
    <source>
        <dbReference type="ARBA" id="ARBA00023049"/>
    </source>
</evidence>
<feature type="domain" description="M23ase beta-sheet core" evidence="9">
    <location>
        <begin position="418"/>
        <end position="514"/>
    </location>
</feature>
<keyword evidence="4" id="KW-0479">Metal-binding</keyword>
<accession>E7C855</accession>
<dbReference type="PANTHER" id="PTHR21666">
    <property type="entry name" value="PEPTIDASE-RELATED"/>
    <property type="match status" value="1"/>
</dbReference>
<keyword evidence="5" id="KW-0378">Hydrolase</keyword>
<reference evidence="11" key="1">
    <citation type="submission" date="2010-01" db="EMBL/GenBank/DDBJ databases">
        <title>Genome fragments of uncultured bacteria from the North Pacific subtropical Gyre.</title>
        <authorList>
            <person name="Pham V.D."/>
            <person name="Delong E.F."/>
        </authorList>
    </citation>
    <scope>NUCLEOTIDE SEQUENCE</scope>
</reference>
<sequence>MVTSDPNSSQSVEQLDLRYVYRTGRKPPLRPSIRTWHWGVIALVIAGVVIWLAREPIASIGILAPKLPEQSVLLRQLDTVLETEQTQITAAQQSANAPVAALGNTIEVPATTPDHRPPGSRLVSPTLPLDEIVRELGLDMDLAYQLVISIPPVTPSPTRLTQREEHVPALSNRASAELLNKTETTTEKKTKKIGWRRATIEDGDTLTAIFKRLGINPTTAVQLSHLPNGPLLNQLRPGPHLEVLLRGKILEALRYQHNQLRFVEVKRTGNTYVVQPIERQFDIVERKIEGTILSSLYSDGLQAGLDETVLYKLTRIFRWQIDFTRDLQKGDRFAVIVNEQHLDGQKVSNGPIQAAAFIVKGKPYQALLHVGPSGVGRYYTPSGESLESVFLRSPLRFSRVTSHFSNNRYHPVLKKWRAHKGVDYGAPRGEPVMATAAGKVVQMGIKGAYGRLVTLQHGKTYQTVYAHLSRVAKGLRKSTSVKQGQVIGFVGSSGLATGPHLHYEFRVNGQHRNPLTVKLPRSSSIARKEKNAFSHKAKLWTARLETLSTTSVQ</sequence>
<keyword evidence="7" id="KW-0482">Metalloprotease</keyword>
<proteinExistence type="predicted"/>
<evidence type="ECO:0000256" key="4">
    <source>
        <dbReference type="ARBA" id="ARBA00022723"/>
    </source>
</evidence>
<name>E7C855_9GAMM</name>
<comment type="cofactor">
    <cofactor evidence="1">
        <name>Zn(2+)</name>
        <dbReference type="ChEBI" id="CHEBI:29105"/>
    </cofactor>
</comment>
<keyword evidence="3" id="KW-0645">Protease</keyword>
<evidence type="ECO:0000259" key="9">
    <source>
        <dbReference type="Pfam" id="PF01551"/>
    </source>
</evidence>
<dbReference type="MEROPS" id="M23.009"/>
<dbReference type="CDD" id="cd12797">
    <property type="entry name" value="M23_peptidase"/>
    <property type="match status" value="1"/>
</dbReference>
<dbReference type="Pfam" id="PF01551">
    <property type="entry name" value="Peptidase_M23"/>
    <property type="match status" value="1"/>
</dbReference>
<organism evidence="11">
    <name type="scientific">uncultured gamma proteobacterium HF4000_06A21</name>
    <dbReference type="NCBI Taxonomy" id="723581"/>
    <lineage>
        <taxon>Bacteria</taxon>
        <taxon>Pseudomonadati</taxon>
        <taxon>Pseudomonadota</taxon>
        <taxon>Gammaproteobacteria</taxon>
        <taxon>environmental samples</taxon>
    </lineage>
</organism>
<dbReference type="PANTHER" id="PTHR21666:SF288">
    <property type="entry name" value="CELL DIVISION PROTEIN YTFB"/>
    <property type="match status" value="1"/>
</dbReference>
<evidence type="ECO:0000256" key="5">
    <source>
        <dbReference type="ARBA" id="ARBA00022801"/>
    </source>
</evidence>
<protein>
    <submittedName>
        <fullName evidence="11">Membrane proteins related to metalloendopeptidases</fullName>
    </submittedName>
</protein>
<dbReference type="InterPro" id="IPR016047">
    <property type="entry name" value="M23ase_b-sheet_dom"/>
</dbReference>
<dbReference type="GO" id="GO:0030313">
    <property type="term" value="C:cell envelope"/>
    <property type="evidence" value="ECO:0007669"/>
    <property type="project" value="UniProtKB-SubCell"/>
</dbReference>
<dbReference type="Pfam" id="PF19425">
    <property type="entry name" value="Csd3_N2"/>
    <property type="match status" value="1"/>
</dbReference>
<feature type="transmembrane region" description="Helical" evidence="8">
    <location>
        <begin position="35"/>
        <end position="53"/>
    </location>
</feature>
<dbReference type="InterPro" id="IPR045834">
    <property type="entry name" value="Csd3_N2"/>
</dbReference>
<dbReference type="Gene3D" id="3.10.450.350">
    <property type="match status" value="2"/>
</dbReference>
<keyword evidence="8" id="KW-0472">Membrane</keyword>
<dbReference type="FunFam" id="2.70.70.10:FF:000002">
    <property type="entry name" value="Murein DD-endopeptidase MepM"/>
    <property type="match status" value="1"/>
</dbReference>
<dbReference type="AlphaFoldDB" id="E7C855"/>
<dbReference type="GO" id="GO:0006508">
    <property type="term" value="P:proteolysis"/>
    <property type="evidence" value="ECO:0007669"/>
    <property type="project" value="UniProtKB-KW"/>
</dbReference>
<evidence type="ECO:0000256" key="2">
    <source>
        <dbReference type="ARBA" id="ARBA00004196"/>
    </source>
</evidence>
<dbReference type="InterPro" id="IPR050570">
    <property type="entry name" value="Cell_wall_metabolism_enzyme"/>
</dbReference>
<dbReference type="EMBL" id="GU568019">
    <property type="protein sequence ID" value="ADI23629.1"/>
    <property type="molecule type" value="Genomic_DNA"/>
</dbReference>
<dbReference type="SUPFAM" id="SSF51261">
    <property type="entry name" value="Duplicated hybrid motif"/>
    <property type="match status" value="1"/>
</dbReference>
<keyword evidence="6" id="KW-0862">Zinc</keyword>
<comment type="subcellular location">
    <subcellularLocation>
        <location evidence="2">Cell envelope</location>
    </subcellularLocation>
</comment>
<keyword evidence="8" id="KW-0812">Transmembrane</keyword>
<dbReference type="InterPro" id="IPR011055">
    <property type="entry name" value="Dup_hybrid_motif"/>
</dbReference>
<keyword evidence="8" id="KW-1133">Transmembrane helix</keyword>
<evidence type="ECO:0000256" key="8">
    <source>
        <dbReference type="SAM" id="Phobius"/>
    </source>
</evidence>
<feature type="domain" description="Csd3-like second N-terminal" evidence="10">
    <location>
        <begin position="285"/>
        <end position="405"/>
    </location>
</feature>